<evidence type="ECO:0000256" key="15">
    <source>
        <dbReference type="ARBA" id="ARBA00023134"/>
    </source>
</evidence>
<evidence type="ECO:0000256" key="6">
    <source>
        <dbReference type="ARBA" id="ARBA00005159"/>
    </source>
</evidence>
<dbReference type="AlphaFoldDB" id="F1TES1"/>
<comment type="catalytic activity">
    <reaction evidence="2">
        <text>adenosylcob(III)inamide phosphate + GTP + H(+) = adenosylcob(III)inamide-GDP + diphosphate</text>
        <dbReference type="Rhea" id="RHEA:22712"/>
        <dbReference type="ChEBI" id="CHEBI:15378"/>
        <dbReference type="ChEBI" id="CHEBI:33019"/>
        <dbReference type="ChEBI" id="CHEBI:37565"/>
        <dbReference type="ChEBI" id="CHEBI:58502"/>
        <dbReference type="ChEBI" id="CHEBI:60487"/>
        <dbReference type="EC" id="2.7.7.62"/>
    </reaction>
</comment>
<protein>
    <recommendedName>
        <fullName evidence="18">Bifunctional adenosylcobalamin biosynthesis protein CobU</fullName>
        <ecNumber evidence="8">2.7.1.156</ecNumber>
        <ecNumber evidence="9">2.7.7.62</ecNumber>
    </recommendedName>
    <alternativeName>
        <fullName evidence="16">Adenosylcobinamide kinase</fullName>
    </alternativeName>
    <alternativeName>
        <fullName evidence="17">Adenosylcobinamide-phosphate guanylyltransferase</fullName>
    </alternativeName>
</protein>
<comment type="pathway">
    <text evidence="6">Cofactor biosynthesis; adenosylcobalamin biosynthesis; adenosylcobalamin from cob(II)yrinate a,c-diamide: step 5/7.</text>
</comment>
<evidence type="ECO:0000256" key="19">
    <source>
        <dbReference type="PIRSR" id="PIRSR006135-1"/>
    </source>
</evidence>
<dbReference type="PIRSF" id="PIRSF006135">
    <property type="entry name" value="CobU"/>
    <property type="match status" value="1"/>
</dbReference>
<dbReference type="RefSeq" id="WP_004620354.1">
    <property type="nucleotide sequence ID" value="NZ_ACXX02000009.1"/>
</dbReference>
<dbReference type="PANTHER" id="PTHR34848">
    <property type="match status" value="1"/>
</dbReference>
<evidence type="ECO:0000256" key="14">
    <source>
        <dbReference type="ARBA" id="ARBA00022840"/>
    </source>
</evidence>
<evidence type="ECO:0000256" key="9">
    <source>
        <dbReference type="ARBA" id="ARBA00012523"/>
    </source>
</evidence>
<evidence type="ECO:0000256" key="13">
    <source>
        <dbReference type="ARBA" id="ARBA00022777"/>
    </source>
</evidence>
<comment type="similarity">
    <text evidence="7">Belongs to the CobU/CobP family.</text>
</comment>
<comment type="pathway">
    <text evidence="5">Cofactor biosynthesis; adenosylcobalamin biosynthesis; adenosylcobalamin from cob(II)yrinate a,c-diamide: step 6/7.</text>
</comment>
<dbReference type="EC" id="2.7.1.156" evidence="8"/>
<evidence type="ECO:0000256" key="3">
    <source>
        <dbReference type="ARBA" id="ARBA00001522"/>
    </source>
</evidence>
<evidence type="ECO:0000256" key="11">
    <source>
        <dbReference type="ARBA" id="ARBA00022679"/>
    </source>
</evidence>
<dbReference type="CDD" id="cd00544">
    <property type="entry name" value="CobU"/>
    <property type="match status" value="1"/>
</dbReference>
<accession>F1TES1</accession>
<keyword evidence="14" id="KW-0067">ATP-binding</keyword>
<dbReference type="Pfam" id="PF02283">
    <property type="entry name" value="CobU"/>
    <property type="match status" value="1"/>
</dbReference>
<dbReference type="Proteomes" id="UP000003860">
    <property type="component" value="Unassembled WGS sequence"/>
</dbReference>
<gene>
    <name evidence="21" type="ORF">Cpap_1630</name>
</gene>
<dbReference type="EMBL" id="ACXX02000009">
    <property type="protein sequence ID" value="EGD47237.1"/>
    <property type="molecule type" value="Genomic_DNA"/>
</dbReference>
<keyword evidence="11 21" id="KW-0808">Transferase</keyword>
<evidence type="ECO:0000256" key="20">
    <source>
        <dbReference type="PIRSR" id="PIRSR006135-2"/>
    </source>
</evidence>
<evidence type="ECO:0000256" key="18">
    <source>
        <dbReference type="ARBA" id="ARBA00073706"/>
    </source>
</evidence>
<keyword evidence="22" id="KW-1185">Reference proteome</keyword>
<evidence type="ECO:0000256" key="2">
    <source>
        <dbReference type="ARBA" id="ARBA00000711"/>
    </source>
</evidence>
<reference evidence="21" key="2">
    <citation type="submission" date="2011-01" db="EMBL/GenBank/DDBJ databases">
        <title>The Non-contiguous Finished genome of Clostridium papyrosolvens.</title>
        <authorList>
            <person name="Lucas S."/>
            <person name="Copeland A."/>
            <person name="Lapidus A."/>
            <person name="Cheng J.-F."/>
            <person name="Goodwin L."/>
            <person name="Pitluck S."/>
            <person name="Misra M."/>
            <person name="Chertkov O."/>
            <person name="Detter J.C."/>
            <person name="Han C."/>
            <person name="Tapia R."/>
            <person name="Land M."/>
            <person name="Hauser L."/>
            <person name="Kyrpides N."/>
            <person name="Ivanova N."/>
            <person name="Pagani I."/>
            <person name="Mouttaki H."/>
            <person name="He Z."/>
            <person name="Zhou J."/>
            <person name="Hemme C.L."/>
            <person name="Woyke T."/>
        </authorList>
    </citation>
    <scope>NUCLEOTIDE SEQUENCE [LARGE SCALE GENOMIC DNA]</scope>
    <source>
        <strain evidence="21">DSM 2782</strain>
    </source>
</reference>
<dbReference type="Gene3D" id="3.40.50.300">
    <property type="entry name" value="P-loop containing nucleotide triphosphate hydrolases"/>
    <property type="match status" value="1"/>
</dbReference>
<evidence type="ECO:0000256" key="4">
    <source>
        <dbReference type="ARBA" id="ARBA00003889"/>
    </source>
</evidence>
<dbReference type="NCBIfam" id="NF004469">
    <property type="entry name" value="PRK05800.1"/>
    <property type="match status" value="1"/>
</dbReference>
<comment type="catalytic activity">
    <reaction evidence="3">
        <text>adenosylcob(III)inamide + GTP = adenosylcob(III)inamide phosphate + GDP + H(+)</text>
        <dbReference type="Rhea" id="RHEA:15765"/>
        <dbReference type="ChEBI" id="CHEBI:2480"/>
        <dbReference type="ChEBI" id="CHEBI:15378"/>
        <dbReference type="ChEBI" id="CHEBI:37565"/>
        <dbReference type="ChEBI" id="CHEBI:58189"/>
        <dbReference type="ChEBI" id="CHEBI:58502"/>
        <dbReference type="EC" id="2.7.1.156"/>
    </reaction>
</comment>
<feature type="active site" description="GMP-histidine intermediate" evidence="19">
    <location>
        <position position="55"/>
    </location>
</feature>
<evidence type="ECO:0000256" key="12">
    <source>
        <dbReference type="ARBA" id="ARBA00022741"/>
    </source>
</evidence>
<dbReference type="GO" id="GO:0005524">
    <property type="term" value="F:ATP binding"/>
    <property type="evidence" value="ECO:0007669"/>
    <property type="project" value="UniProtKB-KW"/>
</dbReference>
<dbReference type="eggNOG" id="COG2087">
    <property type="taxonomic scope" value="Bacteria"/>
</dbReference>
<evidence type="ECO:0000313" key="21">
    <source>
        <dbReference type="EMBL" id="EGD47237.1"/>
    </source>
</evidence>
<evidence type="ECO:0000256" key="8">
    <source>
        <dbReference type="ARBA" id="ARBA00012016"/>
    </source>
</evidence>
<organism evidence="21 22">
    <name type="scientific">Ruminiclostridium papyrosolvens DSM 2782</name>
    <dbReference type="NCBI Taxonomy" id="588581"/>
    <lineage>
        <taxon>Bacteria</taxon>
        <taxon>Bacillati</taxon>
        <taxon>Bacillota</taxon>
        <taxon>Clostridia</taxon>
        <taxon>Eubacteriales</taxon>
        <taxon>Oscillospiraceae</taxon>
        <taxon>Ruminiclostridium</taxon>
    </lineage>
</organism>
<evidence type="ECO:0000256" key="16">
    <source>
        <dbReference type="ARBA" id="ARBA00029570"/>
    </source>
</evidence>
<keyword evidence="12 20" id="KW-0547">Nucleotide-binding</keyword>
<dbReference type="FunFam" id="3.40.50.300:FF:000632">
    <property type="entry name" value="Bifunctional adenosylcobalamin biosynthesis protein"/>
    <property type="match status" value="1"/>
</dbReference>
<comment type="catalytic activity">
    <reaction evidence="1">
        <text>adenosylcob(III)inamide + ATP = adenosylcob(III)inamide phosphate + ADP + H(+)</text>
        <dbReference type="Rhea" id="RHEA:15769"/>
        <dbReference type="ChEBI" id="CHEBI:2480"/>
        <dbReference type="ChEBI" id="CHEBI:15378"/>
        <dbReference type="ChEBI" id="CHEBI:30616"/>
        <dbReference type="ChEBI" id="CHEBI:58502"/>
        <dbReference type="ChEBI" id="CHEBI:456216"/>
        <dbReference type="EC" id="2.7.1.156"/>
    </reaction>
</comment>
<dbReference type="GO" id="GO:0008820">
    <property type="term" value="F:cobinamide phosphate guanylyltransferase activity"/>
    <property type="evidence" value="ECO:0007669"/>
    <property type="project" value="UniProtKB-EC"/>
</dbReference>
<dbReference type="InterPro" id="IPR003203">
    <property type="entry name" value="CobU/CobP"/>
</dbReference>
<dbReference type="GO" id="GO:0005525">
    <property type="term" value="F:GTP binding"/>
    <property type="evidence" value="ECO:0007669"/>
    <property type="project" value="UniProtKB-KW"/>
</dbReference>
<evidence type="ECO:0000256" key="17">
    <source>
        <dbReference type="ARBA" id="ARBA00030571"/>
    </source>
</evidence>
<dbReference type="InterPro" id="IPR027417">
    <property type="entry name" value="P-loop_NTPase"/>
</dbReference>
<evidence type="ECO:0000256" key="10">
    <source>
        <dbReference type="ARBA" id="ARBA00022573"/>
    </source>
</evidence>
<keyword evidence="15 20" id="KW-0342">GTP-binding</keyword>
<feature type="binding site" evidence="20">
    <location>
        <position position="67"/>
    </location>
    <ligand>
        <name>GTP</name>
        <dbReference type="ChEBI" id="CHEBI:37565"/>
    </ligand>
</feature>
<proteinExistence type="inferred from homology"/>
<dbReference type="PANTHER" id="PTHR34848:SF1">
    <property type="entry name" value="BIFUNCTIONAL ADENOSYLCOBALAMIN BIOSYNTHESIS PROTEIN COBU"/>
    <property type="match status" value="1"/>
</dbReference>
<feature type="binding site" evidence="20">
    <location>
        <begin position="39"/>
        <end position="41"/>
    </location>
    <ligand>
        <name>GTP</name>
        <dbReference type="ChEBI" id="CHEBI:37565"/>
    </ligand>
</feature>
<dbReference type="GO" id="GO:0043752">
    <property type="term" value="F:adenosylcobinamide kinase activity"/>
    <property type="evidence" value="ECO:0007669"/>
    <property type="project" value="UniProtKB-EC"/>
</dbReference>
<comment type="function">
    <text evidence="4">Catalyzes ATP-dependent phosphorylation of adenosylcobinamide and addition of GMP to adenosylcobinamide phosphate.</text>
</comment>
<reference evidence="21" key="1">
    <citation type="submission" date="2009-07" db="EMBL/GenBank/DDBJ databases">
        <authorList>
            <consortium name="US DOE Joint Genome Institute (JGI-PGF)"/>
            <person name="Lucas S."/>
            <person name="Copeland A."/>
            <person name="Lapidus A."/>
            <person name="Glavina del Rio T."/>
            <person name="Tice H."/>
            <person name="Bruce D."/>
            <person name="Goodwin L."/>
            <person name="Pitluck S."/>
            <person name="Larimer F."/>
            <person name="Land M.L."/>
            <person name="Mouttaki H."/>
            <person name="He Z."/>
            <person name="Zhou J."/>
            <person name="Hemme C.L."/>
        </authorList>
    </citation>
    <scope>NUCLEOTIDE SEQUENCE</scope>
    <source>
        <strain evidence="21">DSM 2782</strain>
    </source>
</reference>
<name>F1TES1_9FIRM</name>
<dbReference type="SUPFAM" id="SSF52540">
    <property type="entry name" value="P-loop containing nucleoside triphosphate hydrolases"/>
    <property type="match status" value="1"/>
</dbReference>
<dbReference type="UniPathway" id="UPA00148">
    <property type="reaction ID" value="UER00236"/>
</dbReference>
<dbReference type="EC" id="2.7.7.62" evidence="9"/>
<feature type="binding site" evidence="20">
    <location>
        <begin position="14"/>
        <end position="21"/>
    </location>
    <ligand>
        <name>GTP</name>
        <dbReference type="ChEBI" id="CHEBI:37565"/>
    </ligand>
</feature>
<evidence type="ECO:0000256" key="7">
    <source>
        <dbReference type="ARBA" id="ARBA00007490"/>
    </source>
</evidence>
<sequence>MENEALSSIILVTGGARSGKSTHAEKLAKEYGKDVLYVATAIAFDDEMKLRIKKHQEQRPSNWETAEAYKDMDILLEDKCRNKTAVLLDCITVMITNIMFEVCTDFDKMVNEDMIAVEEAVNIQMNKLIAVAKNSGIPFILVTNEIGMGIVPDNKSSRLFRDIQGRVNQKLASVAKDVYLCVSGIPVKIK</sequence>
<evidence type="ECO:0000256" key="5">
    <source>
        <dbReference type="ARBA" id="ARBA00004692"/>
    </source>
</evidence>
<evidence type="ECO:0000256" key="1">
    <source>
        <dbReference type="ARBA" id="ARBA00000312"/>
    </source>
</evidence>
<dbReference type="OrthoDB" id="9799422at2"/>
<evidence type="ECO:0000313" key="22">
    <source>
        <dbReference type="Proteomes" id="UP000003860"/>
    </source>
</evidence>
<dbReference type="GO" id="GO:0009236">
    <property type="term" value="P:cobalamin biosynthetic process"/>
    <property type="evidence" value="ECO:0007669"/>
    <property type="project" value="UniProtKB-UniPathway"/>
</dbReference>
<comment type="caution">
    <text evidence="21">The sequence shown here is derived from an EMBL/GenBank/DDBJ whole genome shotgun (WGS) entry which is preliminary data.</text>
</comment>
<feature type="binding site" evidence="20">
    <location>
        <position position="89"/>
    </location>
    <ligand>
        <name>GTP</name>
        <dbReference type="ChEBI" id="CHEBI:37565"/>
    </ligand>
</feature>
<keyword evidence="10" id="KW-0169">Cobalamin biosynthesis</keyword>
<keyword evidence="21" id="KW-0548">Nucleotidyltransferase</keyword>
<dbReference type="STRING" id="588581.Cpap_1630"/>
<keyword evidence="13" id="KW-0418">Kinase</keyword>